<reference evidence="2" key="1">
    <citation type="submission" date="2025-08" db="UniProtKB">
        <authorList>
            <consortium name="RefSeq"/>
        </authorList>
    </citation>
    <scope>IDENTIFICATION</scope>
</reference>
<dbReference type="AlphaFoldDB" id="A0A6P8PSG2"/>
<dbReference type="OrthoDB" id="9905203at2759"/>
<proteinExistence type="predicted"/>
<dbReference type="KEGG" id="gsh:117356042"/>
<sequence>MGSRYPGRTKIDIHSPVPVLAGSLELPLSVSDGANLWNFNLSNTMETKKLMRKSLQPARPLRRLSSDHAISTRTVDFPAEFPPGDQVWLHEEVNWCHTNKKLQVLEETEIPSHPLELKSQDNKAHVTYTERITYSRDFLMELSSLSISKQKPEYLPDHPVVLQKSVTKN</sequence>
<dbReference type="RefSeq" id="XP_033791187.1">
    <property type="nucleotide sequence ID" value="XM_033935296.1"/>
</dbReference>
<gene>
    <name evidence="2" type="primary">C2H8orf88</name>
</gene>
<dbReference type="Proteomes" id="UP000515159">
    <property type="component" value="Chromosome 2"/>
</dbReference>
<keyword evidence="1" id="KW-1185">Reference proteome</keyword>
<protein>
    <submittedName>
        <fullName evidence="2">Uncharacterized protein C8orf88 homolog isoform X1</fullName>
    </submittedName>
</protein>
<organism evidence="1 2">
    <name type="scientific">Geotrypetes seraphini</name>
    <name type="common">Gaboon caecilian</name>
    <name type="synonym">Caecilia seraphini</name>
    <dbReference type="NCBI Taxonomy" id="260995"/>
    <lineage>
        <taxon>Eukaryota</taxon>
        <taxon>Metazoa</taxon>
        <taxon>Chordata</taxon>
        <taxon>Craniata</taxon>
        <taxon>Vertebrata</taxon>
        <taxon>Euteleostomi</taxon>
        <taxon>Amphibia</taxon>
        <taxon>Gymnophiona</taxon>
        <taxon>Geotrypetes</taxon>
    </lineage>
</organism>
<dbReference type="GeneID" id="117356042"/>
<evidence type="ECO:0000313" key="1">
    <source>
        <dbReference type="Proteomes" id="UP000515159"/>
    </source>
</evidence>
<evidence type="ECO:0000313" key="2">
    <source>
        <dbReference type="RefSeq" id="XP_033791187.1"/>
    </source>
</evidence>
<dbReference type="CTD" id="142481471"/>
<dbReference type="FunCoup" id="A0A6P8PSG2">
    <property type="interactions" value="364"/>
</dbReference>
<name>A0A6P8PSG2_GEOSA</name>
<dbReference type="InParanoid" id="A0A6P8PSG2"/>
<accession>A0A6P8PSG2</accession>